<dbReference type="HOGENOM" id="CLU_102180_0_0_14"/>
<feature type="transmembrane region" description="Helical" evidence="2">
    <location>
        <begin position="20"/>
        <end position="40"/>
    </location>
</feature>
<dbReference type="KEGG" id="sapi:SAPIS_v1c02710"/>
<protein>
    <recommendedName>
        <fullName evidence="5">Transmembrane protein</fullName>
    </recommendedName>
</protein>
<dbReference type="RefSeq" id="WP_023789051.1">
    <property type="nucleotide sequence ID" value="NC_022998.1"/>
</dbReference>
<keyword evidence="2" id="KW-1133">Transmembrane helix</keyword>
<evidence type="ECO:0000313" key="4">
    <source>
        <dbReference type="Proteomes" id="UP000018550"/>
    </source>
</evidence>
<feature type="transmembrane region" description="Helical" evidence="2">
    <location>
        <begin position="52"/>
        <end position="79"/>
    </location>
</feature>
<evidence type="ECO:0000313" key="3">
    <source>
        <dbReference type="EMBL" id="AHB36117.1"/>
    </source>
</evidence>
<dbReference type="Proteomes" id="UP000018550">
    <property type="component" value="Chromosome"/>
</dbReference>
<feature type="transmembrane region" description="Helical" evidence="2">
    <location>
        <begin position="91"/>
        <end position="114"/>
    </location>
</feature>
<keyword evidence="4" id="KW-1185">Reference proteome</keyword>
<gene>
    <name evidence="3" type="ORF">SAPIS_v1c02710</name>
</gene>
<evidence type="ECO:0000256" key="2">
    <source>
        <dbReference type="SAM" id="Phobius"/>
    </source>
</evidence>
<name>V5RHH1_SPIAP</name>
<reference evidence="3 4" key="1">
    <citation type="journal article" date="2014" name="Genome Announc.">
        <title>Complete Genome Sequence of Spiroplasma apis B31T (ATCC 33834), a Bacterium Associated with May Disease of Honeybees (Apis mellifera).</title>
        <authorList>
            <person name="Ku C."/>
            <person name="Lo W.S."/>
            <person name="Chen L.L."/>
            <person name="Kuo C.H."/>
        </authorList>
    </citation>
    <scope>NUCLEOTIDE SEQUENCE [LARGE SCALE GENOMIC DNA]</scope>
    <source>
        <strain evidence="3">B31</strain>
    </source>
</reference>
<feature type="compositionally biased region" description="Basic and acidic residues" evidence="1">
    <location>
        <begin position="221"/>
        <end position="235"/>
    </location>
</feature>
<keyword evidence="2" id="KW-0472">Membrane</keyword>
<dbReference type="PATRIC" id="fig|1276258.3.peg.266"/>
<dbReference type="STRING" id="1276258.SAPIS_v1c02710"/>
<organism evidence="3 4">
    <name type="scientific">Spiroplasma apis B31</name>
    <dbReference type="NCBI Taxonomy" id="1276258"/>
    <lineage>
        <taxon>Bacteria</taxon>
        <taxon>Bacillati</taxon>
        <taxon>Mycoplasmatota</taxon>
        <taxon>Mollicutes</taxon>
        <taxon>Entomoplasmatales</taxon>
        <taxon>Spiroplasmataceae</taxon>
        <taxon>Spiroplasma</taxon>
    </lineage>
</organism>
<accession>V5RHH1</accession>
<keyword evidence="2" id="KW-0812">Transmembrane</keyword>
<evidence type="ECO:0008006" key="5">
    <source>
        <dbReference type="Google" id="ProtNLM"/>
    </source>
</evidence>
<dbReference type="AlphaFoldDB" id="V5RHH1"/>
<proteinExistence type="predicted"/>
<evidence type="ECO:0000256" key="1">
    <source>
        <dbReference type="SAM" id="MobiDB-lite"/>
    </source>
</evidence>
<feature type="compositionally biased region" description="Basic and acidic residues" evidence="1">
    <location>
        <begin position="245"/>
        <end position="255"/>
    </location>
</feature>
<sequence length="255" mass="28960">MILASATWGTDGSLKENNLLILLVVLLLSIIIPAACSYIYMYKFTKNQNKKLINKISLFTILGMQALSFVAVILGMLFYFGQFFLEENPDLARVLTITFIAIAFVMCGVWYFLLGFMPQNIWIIFEEDQIMFMGESIKYSKINNIISDTKSSKFFINYLEGTKSLKKVKLSKNSVLGQFFAQNVELTGHKVEEMSQQEYFAKRLKEIKLVATDISTPSKATKKETPSNDVKENGIKNDNISSNEAEVKETTKNNE</sequence>
<feature type="region of interest" description="Disordered" evidence="1">
    <location>
        <begin position="217"/>
        <end position="255"/>
    </location>
</feature>
<dbReference type="EMBL" id="CP006682">
    <property type="protein sequence ID" value="AHB36117.1"/>
    <property type="molecule type" value="Genomic_DNA"/>
</dbReference>
<dbReference type="OrthoDB" id="389702at2"/>